<feature type="region of interest" description="Disordered" evidence="1">
    <location>
        <begin position="146"/>
        <end position="387"/>
    </location>
</feature>
<reference evidence="3" key="2">
    <citation type="submission" date="2015-01" db="EMBL/GenBank/DDBJ databases">
        <title>Evolutionary Origins and Diversification of the Mycorrhizal Mutualists.</title>
        <authorList>
            <consortium name="DOE Joint Genome Institute"/>
            <consortium name="Mycorrhizal Genomics Consortium"/>
            <person name="Kohler A."/>
            <person name="Kuo A."/>
            <person name="Nagy L.G."/>
            <person name="Floudas D."/>
            <person name="Copeland A."/>
            <person name="Barry K.W."/>
            <person name="Cichocki N."/>
            <person name="Veneault-Fourrey C."/>
            <person name="LaButti K."/>
            <person name="Lindquist E.A."/>
            <person name="Lipzen A."/>
            <person name="Lundell T."/>
            <person name="Morin E."/>
            <person name="Murat C."/>
            <person name="Riley R."/>
            <person name="Ohm R."/>
            <person name="Sun H."/>
            <person name="Tunlid A."/>
            <person name="Henrissat B."/>
            <person name="Grigoriev I.V."/>
            <person name="Hibbett D.S."/>
            <person name="Martin F."/>
        </authorList>
    </citation>
    <scope>NUCLEOTIDE SEQUENCE [LARGE SCALE GENOMIC DNA]</scope>
    <source>
        <strain evidence="3">Marx 270</strain>
    </source>
</reference>
<dbReference type="HOGENOM" id="CLU_662428_0_0_1"/>
<dbReference type="AlphaFoldDB" id="A0A0C3PUS5"/>
<sequence>MLRERHAFLSKPQAAQLQQLMYLQELVRNIEADRLRATRQHQDLLNSLTNGTSPQLLAAQLQQSRAEYTHLLKDYNHLLDKHTRLKVHLSMTNPSHHIPVGVPVPVVPSSHGGSPAATFPVWRIESPQLSSLTCIQRPDIPMLGDPPCDVLPSHSPLASPTRPYHNFPLPQQAIQSHERPSFDGFIQRQPPTVHSQHPPTPPSSASMAAPARPPLHTPQRPVTRHPAKPPVHMPPWHTGPRIMSAPATLPQGHHSFPQGPKPARGTHGLDQTKAKSLPDAIPRPVQSQSASMSPSFVKRSSSALGSPASPEADAKRSRVEGFDKSTPDKQVTNGFPLRDQGSEPETDSADITEQVNVPHPEAPSVSPSAVVDQNEAQPTPLGDKDLRPDEECVRMIFEKDADIENGVFCDPCLYV</sequence>
<reference evidence="2 3" key="1">
    <citation type="submission" date="2014-04" db="EMBL/GenBank/DDBJ databases">
        <authorList>
            <consortium name="DOE Joint Genome Institute"/>
            <person name="Kuo A."/>
            <person name="Kohler A."/>
            <person name="Costa M.D."/>
            <person name="Nagy L.G."/>
            <person name="Floudas D."/>
            <person name="Copeland A."/>
            <person name="Barry K.W."/>
            <person name="Cichocki N."/>
            <person name="Veneault-Fourrey C."/>
            <person name="LaButti K."/>
            <person name="Lindquist E.A."/>
            <person name="Lipzen A."/>
            <person name="Lundell T."/>
            <person name="Morin E."/>
            <person name="Murat C."/>
            <person name="Sun H."/>
            <person name="Tunlid A."/>
            <person name="Henrissat B."/>
            <person name="Grigoriev I.V."/>
            <person name="Hibbett D.S."/>
            <person name="Martin F."/>
            <person name="Nordberg H.P."/>
            <person name="Cantor M.N."/>
            <person name="Hua S.X."/>
        </authorList>
    </citation>
    <scope>NUCLEOTIDE SEQUENCE [LARGE SCALE GENOMIC DNA]</scope>
    <source>
        <strain evidence="2 3">Marx 270</strain>
    </source>
</reference>
<gene>
    <name evidence="2" type="ORF">M404DRAFT_959041</name>
</gene>
<dbReference type="OrthoDB" id="3263403at2759"/>
<accession>A0A0C3PUS5</accession>
<protein>
    <submittedName>
        <fullName evidence="2">Uncharacterized protein</fullName>
    </submittedName>
</protein>
<feature type="compositionally biased region" description="Polar residues" evidence="1">
    <location>
        <begin position="285"/>
        <end position="304"/>
    </location>
</feature>
<evidence type="ECO:0000256" key="1">
    <source>
        <dbReference type="SAM" id="MobiDB-lite"/>
    </source>
</evidence>
<dbReference type="EMBL" id="KN831947">
    <property type="protein sequence ID" value="KIO12584.1"/>
    <property type="molecule type" value="Genomic_DNA"/>
</dbReference>
<evidence type="ECO:0000313" key="3">
    <source>
        <dbReference type="Proteomes" id="UP000054217"/>
    </source>
</evidence>
<proteinExistence type="predicted"/>
<name>A0A0C3PUS5_PISTI</name>
<feature type="compositionally biased region" description="Basic and acidic residues" evidence="1">
    <location>
        <begin position="312"/>
        <end position="327"/>
    </location>
</feature>
<organism evidence="2 3">
    <name type="scientific">Pisolithus tinctorius Marx 270</name>
    <dbReference type="NCBI Taxonomy" id="870435"/>
    <lineage>
        <taxon>Eukaryota</taxon>
        <taxon>Fungi</taxon>
        <taxon>Dikarya</taxon>
        <taxon>Basidiomycota</taxon>
        <taxon>Agaricomycotina</taxon>
        <taxon>Agaricomycetes</taxon>
        <taxon>Agaricomycetidae</taxon>
        <taxon>Boletales</taxon>
        <taxon>Sclerodermatineae</taxon>
        <taxon>Pisolithaceae</taxon>
        <taxon>Pisolithus</taxon>
    </lineage>
</organism>
<evidence type="ECO:0000313" key="2">
    <source>
        <dbReference type="EMBL" id="KIO12584.1"/>
    </source>
</evidence>
<dbReference type="InParanoid" id="A0A0C3PUS5"/>
<dbReference type="STRING" id="870435.A0A0C3PUS5"/>
<dbReference type="Proteomes" id="UP000054217">
    <property type="component" value="Unassembled WGS sequence"/>
</dbReference>
<keyword evidence="3" id="KW-1185">Reference proteome</keyword>